<keyword evidence="4" id="KW-1185">Reference proteome</keyword>
<feature type="signal peptide" evidence="2">
    <location>
        <begin position="1"/>
        <end position="22"/>
    </location>
</feature>
<dbReference type="InterPro" id="IPR019454">
    <property type="entry name" value="Lipoprot_YkyA-like"/>
</dbReference>
<keyword evidence="1" id="KW-0175">Coiled coil</keyword>
<keyword evidence="2" id="KW-0732">Signal</keyword>
<evidence type="ECO:0000256" key="2">
    <source>
        <dbReference type="SAM" id="SignalP"/>
    </source>
</evidence>
<proteinExistence type="predicted"/>
<sequence length="214" mass="25022">MKKIVLLFALSIILAGCSGENAADKMYEHLEKSVELEQPFADQQEPFMKLEEEDQTIYNELIELSSDEMDQIKTLQEEALTNIDKRREMLATEKESIEAAEKEFGNISEYVPELKEEVAAKAEEMAKVMEERFSTYYKLNEAYQNSLNEDVKLYELFVKEELTEEELTEQINTVNKLYEEVLDLNNQFNELTDSYNILKEEFYKAADLNVVFED</sequence>
<protein>
    <submittedName>
        <fullName evidence="3">YkyA family protein</fullName>
    </submittedName>
</protein>
<name>A0ABV8VS35_9BACI</name>
<feature type="chain" id="PRO_5047303486" evidence="2">
    <location>
        <begin position="23"/>
        <end position="214"/>
    </location>
</feature>
<dbReference type="InterPro" id="IPR036785">
    <property type="entry name" value="YkyA-like_sf"/>
</dbReference>
<dbReference type="Proteomes" id="UP001595880">
    <property type="component" value="Unassembled WGS sequence"/>
</dbReference>
<evidence type="ECO:0000313" key="4">
    <source>
        <dbReference type="Proteomes" id="UP001595880"/>
    </source>
</evidence>
<accession>A0ABV8VS35</accession>
<dbReference type="PROSITE" id="PS51257">
    <property type="entry name" value="PROKAR_LIPOPROTEIN"/>
    <property type="match status" value="1"/>
</dbReference>
<feature type="coiled-coil region" evidence="1">
    <location>
        <begin position="58"/>
        <end position="131"/>
    </location>
</feature>
<dbReference type="EMBL" id="JBHSDV010000001">
    <property type="protein sequence ID" value="MFC4387263.1"/>
    <property type="molecule type" value="Genomic_DNA"/>
</dbReference>
<dbReference type="SUPFAM" id="SSF140423">
    <property type="entry name" value="MW0975(SA0943)-like"/>
    <property type="match status" value="1"/>
</dbReference>
<comment type="caution">
    <text evidence="3">The sequence shown here is derived from an EMBL/GenBank/DDBJ whole genome shotgun (WGS) entry which is preliminary data.</text>
</comment>
<organism evidence="3 4">
    <name type="scientific">Gracilibacillus marinus</name>
    <dbReference type="NCBI Taxonomy" id="630535"/>
    <lineage>
        <taxon>Bacteria</taxon>
        <taxon>Bacillati</taxon>
        <taxon>Bacillota</taxon>
        <taxon>Bacilli</taxon>
        <taxon>Bacillales</taxon>
        <taxon>Bacillaceae</taxon>
        <taxon>Gracilibacillus</taxon>
    </lineage>
</organism>
<dbReference type="Pfam" id="PF10368">
    <property type="entry name" value="YkyA"/>
    <property type="match status" value="1"/>
</dbReference>
<gene>
    <name evidence="3" type="ORF">ACFOZ1_05505</name>
</gene>
<evidence type="ECO:0000256" key="1">
    <source>
        <dbReference type="SAM" id="Coils"/>
    </source>
</evidence>
<dbReference type="Gene3D" id="1.20.120.570">
    <property type="entry name" value="YkyA-like"/>
    <property type="match status" value="1"/>
</dbReference>
<reference evidence="4" key="1">
    <citation type="journal article" date="2019" name="Int. J. Syst. Evol. Microbiol.">
        <title>The Global Catalogue of Microorganisms (GCM) 10K type strain sequencing project: providing services to taxonomists for standard genome sequencing and annotation.</title>
        <authorList>
            <consortium name="The Broad Institute Genomics Platform"/>
            <consortium name="The Broad Institute Genome Sequencing Center for Infectious Disease"/>
            <person name="Wu L."/>
            <person name="Ma J."/>
        </authorList>
    </citation>
    <scope>NUCLEOTIDE SEQUENCE [LARGE SCALE GENOMIC DNA]</scope>
    <source>
        <strain evidence="4">KACC 14058</strain>
    </source>
</reference>
<dbReference type="RefSeq" id="WP_390196851.1">
    <property type="nucleotide sequence ID" value="NZ_JBHSDV010000001.1"/>
</dbReference>
<evidence type="ECO:0000313" key="3">
    <source>
        <dbReference type="EMBL" id="MFC4387263.1"/>
    </source>
</evidence>
<feature type="coiled-coil region" evidence="1">
    <location>
        <begin position="167"/>
        <end position="201"/>
    </location>
</feature>